<evidence type="ECO:0000256" key="3">
    <source>
        <dbReference type="ARBA" id="ARBA00008264"/>
    </source>
</evidence>
<reference evidence="8 9" key="2">
    <citation type="journal article" date="2011" name="Stand. Genomic Sci.">
        <title>Complete genome sequence of Ferroglobus placidus AEDII12DO.</title>
        <authorList>
            <person name="Anderson I."/>
            <person name="Risso C."/>
            <person name="Holmes D."/>
            <person name="Lucas S."/>
            <person name="Copeland A."/>
            <person name="Lapidus A."/>
            <person name="Cheng J.F."/>
            <person name="Bruce D."/>
            <person name="Goodwin L."/>
            <person name="Pitluck S."/>
            <person name="Saunders E."/>
            <person name="Brettin T."/>
            <person name="Detter J.C."/>
            <person name="Han C."/>
            <person name="Tapia R."/>
            <person name="Larimer F."/>
            <person name="Land M."/>
            <person name="Hauser L."/>
            <person name="Woyke T."/>
            <person name="Lovley D."/>
            <person name="Kyrpides N."/>
            <person name="Ivanova N."/>
        </authorList>
    </citation>
    <scope>NUCLEOTIDE SEQUENCE [LARGE SCALE GENOMIC DNA]</scope>
    <source>
        <strain evidence="9">DSM 10642 / AEDII12DO</strain>
    </source>
</reference>
<evidence type="ECO:0000256" key="5">
    <source>
        <dbReference type="ARBA" id="ARBA00022490"/>
    </source>
</evidence>
<dbReference type="CDD" id="cd22909">
    <property type="entry name" value="HFD_archaea_histone-like"/>
    <property type="match status" value="1"/>
</dbReference>
<dbReference type="EMBL" id="CP001899">
    <property type="protein sequence ID" value="ADC65068.1"/>
    <property type="molecule type" value="Genomic_DNA"/>
</dbReference>
<name>D3RX55_FERPA</name>
<dbReference type="Proteomes" id="UP000002613">
    <property type="component" value="Chromosome"/>
</dbReference>
<evidence type="ECO:0000259" key="7">
    <source>
        <dbReference type="Pfam" id="PF00808"/>
    </source>
</evidence>
<sequence>MAELPLAPVDRLIRKAGAERVSEEAVKKMVEALEDYCTKIAKKAVEIAKHAGRKTVTAEDIKLAASMVQ</sequence>
<evidence type="ECO:0000313" key="8">
    <source>
        <dbReference type="EMBL" id="ADC65068.1"/>
    </source>
</evidence>
<keyword evidence="5" id="KW-0963">Cytoplasm</keyword>
<dbReference type="GO" id="GO:0003677">
    <property type="term" value="F:DNA binding"/>
    <property type="evidence" value="ECO:0007669"/>
    <property type="project" value="UniProtKB-KW"/>
</dbReference>
<dbReference type="InterPro" id="IPR009072">
    <property type="entry name" value="Histone-fold"/>
</dbReference>
<dbReference type="GO" id="GO:0005694">
    <property type="term" value="C:chromosome"/>
    <property type="evidence" value="ECO:0007669"/>
    <property type="project" value="UniProtKB-SubCell"/>
</dbReference>
<organism evidence="8 9">
    <name type="scientific">Ferroglobus placidus (strain DSM 10642 / AEDII12DO)</name>
    <dbReference type="NCBI Taxonomy" id="589924"/>
    <lineage>
        <taxon>Archaea</taxon>
        <taxon>Methanobacteriati</taxon>
        <taxon>Methanobacteriota</taxon>
        <taxon>Archaeoglobi</taxon>
        <taxon>Archaeoglobales</taxon>
        <taxon>Archaeoglobaceae</taxon>
        <taxon>Ferroglobus</taxon>
    </lineage>
</organism>
<evidence type="ECO:0000256" key="4">
    <source>
        <dbReference type="ARBA" id="ARBA00022454"/>
    </source>
</evidence>
<dbReference type="InterPro" id="IPR050947">
    <property type="entry name" value="Archaeal_histone_HMF"/>
</dbReference>
<dbReference type="OrthoDB" id="7514at2157"/>
<dbReference type="eggNOG" id="arCOG02144">
    <property type="taxonomic scope" value="Archaea"/>
</dbReference>
<accession>D3RX55</accession>
<gene>
    <name evidence="8" type="ordered locus">Ferp_0900</name>
</gene>
<dbReference type="PANTHER" id="PTHR47828">
    <property type="entry name" value="ARCHAEAL HISTONE A"/>
    <property type="match status" value="1"/>
</dbReference>
<evidence type="ECO:0000256" key="2">
    <source>
        <dbReference type="ARBA" id="ARBA00004496"/>
    </source>
</evidence>
<dbReference type="PANTHER" id="PTHR47828:SF1">
    <property type="entry name" value="ARCHAEAL HISTONE A"/>
    <property type="match status" value="1"/>
</dbReference>
<dbReference type="HOGENOM" id="CLU_192667_0_0_2"/>
<dbReference type="Gene3D" id="1.10.20.10">
    <property type="entry name" value="Histone, subunit A"/>
    <property type="match status" value="1"/>
</dbReference>
<feature type="domain" description="Transcription factor CBF/NF-Y/archaeal histone" evidence="7">
    <location>
        <begin position="2"/>
        <end position="64"/>
    </location>
</feature>
<dbReference type="GO" id="GO:0005737">
    <property type="term" value="C:cytoplasm"/>
    <property type="evidence" value="ECO:0007669"/>
    <property type="project" value="UniProtKB-SubCell"/>
</dbReference>
<dbReference type="GO" id="GO:0046982">
    <property type="term" value="F:protein heterodimerization activity"/>
    <property type="evidence" value="ECO:0007669"/>
    <property type="project" value="InterPro"/>
</dbReference>
<dbReference type="AlphaFoldDB" id="D3RX55"/>
<protein>
    <submittedName>
        <fullName evidence="8">Transcription factor CBF/NF-Y/histone domain protein</fullName>
    </submittedName>
</protein>
<evidence type="ECO:0000256" key="6">
    <source>
        <dbReference type="ARBA" id="ARBA00023125"/>
    </source>
</evidence>
<dbReference type="KEGG" id="fpl:Ferp_0900"/>
<dbReference type="NCBIfam" id="NF043032">
    <property type="entry name" value="archaea_histone"/>
    <property type="match status" value="1"/>
</dbReference>
<keyword evidence="6" id="KW-0238">DNA-binding</keyword>
<dbReference type="InterPro" id="IPR003958">
    <property type="entry name" value="CBFA_NFYB_domain"/>
</dbReference>
<keyword evidence="9" id="KW-1185">Reference proteome</keyword>
<dbReference type="PaxDb" id="589924-Ferp_0900"/>
<comment type="similarity">
    <text evidence="3">Belongs to the archaeal histone HMF family.</text>
</comment>
<dbReference type="GeneID" id="8778407"/>
<dbReference type="Pfam" id="PF00808">
    <property type="entry name" value="CBFD_NFYB_HMF"/>
    <property type="match status" value="1"/>
</dbReference>
<dbReference type="SUPFAM" id="SSF47113">
    <property type="entry name" value="Histone-fold"/>
    <property type="match status" value="1"/>
</dbReference>
<keyword evidence="4" id="KW-0158">Chromosome</keyword>
<dbReference type="STRING" id="589924.Ferp_0900"/>
<reference evidence="9" key="1">
    <citation type="submission" date="2010-02" db="EMBL/GenBank/DDBJ databases">
        <title>Complete sequence of Ferroglobus placidus DSM 10642.</title>
        <authorList>
            <consortium name="US DOE Joint Genome Institute"/>
            <person name="Lucas S."/>
            <person name="Copeland A."/>
            <person name="Lapidus A."/>
            <person name="Cheng J.-F."/>
            <person name="Bruce D."/>
            <person name="Goodwin L."/>
            <person name="Pitluck S."/>
            <person name="Saunders E."/>
            <person name="Brettin T."/>
            <person name="Detter J.C."/>
            <person name="Han C."/>
            <person name="Tapia R."/>
            <person name="Larimer F."/>
            <person name="Land M."/>
            <person name="Hauser L."/>
            <person name="Kyrpides N."/>
            <person name="Ivanova N."/>
            <person name="Holmes D."/>
            <person name="Lovley D."/>
            <person name="Kyrpides N."/>
            <person name="Anderson I.J."/>
            <person name="Woyke T."/>
        </authorList>
    </citation>
    <scope>NUCLEOTIDE SEQUENCE [LARGE SCALE GENOMIC DNA]</scope>
    <source>
        <strain evidence="9">DSM 10642 / AEDII12DO</strain>
    </source>
</reference>
<evidence type="ECO:0000256" key="1">
    <source>
        <dbReference type="ARBA" id="ARBA00004286"/>
    </source>
</evidence>
<evidence type="ECO:0000313" key="9">
    <source>
        <dbReference type="Proteomes" id="UP000002613"/>
    </source>
</evidence>
<comment type="subcellular location">
    <subcellularLocation>
        <location evidence="1">Chromosome</location>
    </subcellularLocation>
    <subcellularLocation>
        <location evidence="2">Cytoplasm</location>
    </subcellularLocation>
</comment>
<proteinExistence type="inferred from homology"/>
<dbReference type="InterPro" id="IPR050004">
    <property type="entry name" value="HmfB-like"/>
</dbReference>
<dbReference type="RefSeq" id="WP_012965411.1">
    <property type="nucleotide sequence ID" value="NC_013849.1"/>
</dbReference>